<reference evidence="3" key="1">
    <citation type="journal article" date="2020" name="bioRxiv">
        <title>Comparative genomics of Chlamydomonas.</title>
        <authorList>
            <person name="Craig R.J."/>
            <person name="Hasan A.R."/>
            <person name="Ness R.W."/>
            <person name="Keightley P.D."/>
        </authorList>
    </citation>
    <scope>NUCLEOTIDE SEQUENCE</scope>
    <source>
        <strain evidence="3">CCAP 11/70</strain>
    </source>
</reference>
<evidence type="ECO:0000313" key="3">
    <source>
        <dbReference type="EMBL" id="KAG2499924.1"/>
    </source>
</evidence>
<dbReference type="Proteomes" id="UP000612055">
    <property type="component" value="Unassembled WGS sequence"/>
</dbReference>
<feature type="region of interest" description="Disordered" evidence="2">
    <location>
        <begin position="443"/>
        <end position="463"/>
    </location>
</feature>
<gene>
    <name evidence="3" type="ORF">HYH03_002211</name>
</gene>
<protein>
    <submittedName>
        <fullName evidence="3">Uncharacterized protein</fullName>
    </submittedName>
</protein>
<name>A0A835YLK5_9CHLO</name>
<sequence length="463" mass="48712">MAACLAVLTDPNLLSRILAGEAREDARSVRLLSSGICAAYDAQTQQLWAKDSGQGDIAARELSLRRILAHGCRPAQVIVEVTDSSQADQQQAGLRLLRPFVDVSRTSPLLTREHLADAACLTAGRAPRLLARAFPHLTHLTLWDAEAAGSSLAGVLGLLLGSGNGDQSPVPRRPVLPHLHSLDLGAKSTELMEGLCAALRGATQLRHLKLDMDLEDASSAIEDLASLVGLERLAVGPTFDVEALVKPLTALTSLTLGTYGDLPAVAFQGLTALVELDCTRASLPVSVLCHLSRLTRLALGSFMVDAGARTAPQPLSLPVLELPPSLRECVLANQLPANFSTGINGPERGVHWDVRFVLEAEATQTAVRPPRAVAALCRATSAIAQSMAPTSGFRLRGFGYLDLVPGRRNHALEALARTNPAFLTLASVTLSHEDLETLSRISSLKASGGGGGRKGSPAQGAGN</sequence>
<keyword evidence="4" id="KW-1185">Reference proteome</keyword>
<evidence type="ECO:0000313" key="4">
    <source>
        <dbReference type="Proteomes" id="UP000612055"/>
    </source>
</evidence>
<dbReference type="OrthoDB" id="562334at2759"/>
<accession>A0A835YLK5</accession>
<comment type="subcellular location">
    <subcellularLocation>
        <location evidence="1">Cytoplasm</location>
        <location evidence="1">Cytoskeleton</location>
        <location evidence="1">Cilium axoneme</location>
    </subcellularLocation>
</comment>
<dbReference type="InterPro" id="IPR032675">
    <property type="entry name" value="LRR_dom_sf"/>
</dbReference>
<comment type="caution">
    <text evidence="3">The sequence shown here is derived from an EMBL/GenBank/DDBJ whole genome shotgun (WGS) entry which is preliminary data.</text>
</comment>
<dbReference type="AlphaFoldDB" id="A0A835YLK5"/>
<organism evidence="3 4">
    <name type="scientific">Edaphochlamys debaryana</name>
    <dbReference type="NCBI Taxonomy" id="47281"/>
    <lineage>
        <taxon>Eukaryota</taxon>
        <taxon>Viridiplantae</taxon>
        <taxon>Chlorophyta</taxon>
        <taxon>core chlorophytes</taxon>
        <taxon>Chlorophyceae</taxon>
        <taxon>CS clade</taxon>
        <taxon>Chlamydomonadales</taxon>
        <taxon>Chlamydomonadales incertae sedis</taxon>
        <taxon>Edaphochlamys</taxon>
    </lineage>
</organism>
<dbReference type="EMBL" id="JAEHOE010000005">
    <property type="protein sequence ID" value="KAG2499924.1"/>
    <property type="molecule type" value="Genomic_DNA"/>
</dbReference>
<dbReference type="Gene3D" id="3.80.10.10">
    <property type="entry name" value="Ribonuclease Inhibitor"/>
    <property type="match status" value="1"/>
</dbReference>
<dbReference type="SUPFAM" id="SSF52047">
    <property type="entry name" value="RNI-like"/>
    <property type="match status" value="1"/>
</dbReference>
<evidence type="ECO:0000256" key="1">
    <source>
        <dbReference type="ARBA" id="ARBA00004430"/>
    </source>
</evidence>
<proteinExistence type="predicted"/>
<dbReference type="GO" id="GO:0005930">
    <property type="term" value="C:axoneme"/>
    <property type="evidence" value="ECO:0007669"/>
    <property type="project" value="UniProtKB-SubCell"/>
</dbReference>
<evidence type="ECO:0000256" key="2">
    <source>
        <dbReference type="SAM" id="MobiDB-lite"/>
    </source>
</evidence>